<feature type="transmembrane region" description="Helical" evidence="5">
    <location>
        <begin position="241"/>
        <end position="260"/>
    </location>
</feature>
<dbReference type="PANTHER" id="PTHR22911:SF6">
    <property type="entry name" value="SOLUTE CARRIER FAMILY 35 MEMBER G1"/>
    <property type="match status" value="1"/>
</dbReference>
<feature type="transmembrane region" description="Helical" evidence="5">
    <location>
        <begin position="42"/>
        <end position="61"/>
    </location>
</feature>
<evidence type="ECO:0000313" key="7">
    <source>
        <dbReference type="EMBL" id="OFE44069.1"/>
    </source>
</evidence>
<proteinExistence type="predicted"/>
<keyword evidence="4 5" id="KW-0472">Membrane</keyword>
<dbReference type="RefSeq" id="WP_070153308.1">
    <property type="nucleotide sequence ID" value="NZ_MKQS01000005.1"/>
</dbReference>
<evidence type="ECO:0000313" key="8">
    <source>
        <dbReference type="Proteomes" id="UP000186931"/>
    </source>
</evidence>
<evidence type="ECO:0000256" key="3">
    <source>
        <dbReference type="ARBA" id="ARBA00022989"/>
    </source>
</evidence>
<feature type="transmembrane region" description="Helical" evidence="5">
    <location>
        <begin position="266"/>
        <end position="286"/>
    </location>
</feature>
<feature type="transmembrane region" description="Helical" evidence="5">
    <location>
        <begin position="211"/>
        <end position="229"/>
    </location>
</feature>
<dbReference type="InterPro" id="IPR000620">
    <property type="entry name" value="EamA_dom"/>
</dbReference>
<dbReference type="AlphaFoldDB" id="A0A1E8E3B7"/>
<reference evidence="7 8" key="1">
    <citation type="submission" date="2016-10" db="EMBL/GenBank/DDBJ databases">
        <title>Genome of airborne Acinetobacter sp. 5-2Ac02 in the hospital environment: Species near to Acinetobacter towneri.</title>
        <authorList>
            <person name="Barbosa B."/>
            <person name="Fernandez-Garcia L."/>
            <person name="Gato E."/>
            <person name="Leao R."/>
            <person name="Albano R."/>
            <person name="Fernandez B."/>
            <person name="Fernandez-Cuenca F."/>
            <person name="Marques E."/>
            <person name="Tomas M."/>
        </authorList>
    </citation>
    <scope>NUCLEOTIDE SEQUENCE [LARGE SCALE GENOMIC DNA]</scope>
    <source>
        <strain evidence="7 8">5-2Ac02</strain>
    </source>
</reference>
<dbReference type="PANTHER" id="PTHR22911">
    <property type="entry name" value="ACYL-MALONYL CONDENSING ENZYME-RELATED"/>
    <property type="match status" value="1"/>
</dbReference>
<dbReference type="eggNOG" id="COG0697">
    <property type="taxonomic scope" value="Bacteria"/>
</dbReference>
<dbReference type="InterPro" id="IPR037185">
    <property type="entry name" value="EmrE-like"/>
</dbReference>
<dbReference type="GO" id="GO:0016020">
    <property type="term" value="C:membrane"/>
    <property type="evidence" value="ECO:0007669"/>
    <property type="project" value="UniProtKB-SubCell"/>
</dbReference>
<evidence type="ECO:0000256" key="5">
    <source>
        <dbReference type="SAM" id="Phobius"/>
    </source>
</evidence>
<keyword evidence="2 5" id="KW-0812">Transmembrane</keyword>
<feature type="transmembrane region" description="Helical" evidence="5">
    <location>
        <begin position="128"/>
        <end position="144"/>
    </location>
</feature>
<dbReference type="STRING" id="202956.BJN41_02235"/>
<feature type="transmembrane region" description="Helical" evidence="5">
    <location>
        <begin position="12"/>
        <end position="36"/>
    </location>
</feature>
<comment type="subcellular location">
    <subcellularLocation>
        <location evidence="1">Membrane</location>
        <topology evidence="1">Multi-pass membrane protein</topology>
    </subcellularLocation>
</comment>
<evidence type="ECO:0000259" key="6">
    <source>
        <dbReference type="Pfam" id="PF00892"/>
    </source>
</evidence>
<name>A0A1E8E3B7_9GAMM</name>
<dbReference type="Pfam" id="PF00892">
    <property type="entry name" value="EamA"/>
    <property type="match status" value="2"/>
</dbReference>
<organism evidence="7 8">
    <name type="scientific">Acinetobacter towneri</name>
    <dbReference type="NCBI Taxonomy" id="202956"/>
    <lineage>
        <taxon>Bacteria</taxon>
        <taxon>Pseudomonadati</taxon>
        <taxon>Pseudomonadota</taxon>
        <taxon>Gammaproteobacteria</taxon>
        <taxon>Moraxellales</taxon>
        <taxon>Moraxellaceae</taxon>
        <taxon>Acinetobacter</taxon>
    </lineage>
</organism>
<dbReference type="Proteomes" id="UP000186931">
    <property type="component" value="Unassembled WGS sequence"/>
</dbReference>
<keyword evidence="3 5" id="KW-1133">Transmembrane helix</keyword>
<feature type="transmembrane region" description="Helical" evidence="5">
    <location>
        <begin position="73"/>
        <end position="95"/>
    </location>
</feature>
<feature type="transmembrane region" description="Helical" evidence="5">
    <location>
        <begin position="101"/>
        <end position="121"/>
    </location>
</feature>
<evidence type="ECO:0000256" key="4">
    <source>
        <dbReference type="ARBA" id="ARBA00023136"/>
    </source>
</evidence>
<comment type="caution">
    <text evidence="7">The sequence shown here is derived from an EMBL/GenBank/DDBJ whole genome shotgun (WGS) entry which is preliminary data.</text>
</comment>
<feature type="transmembrane region" description="Helical" evidence="5">
    <location>
        <begin position="150"/>
        <end position="172"/>
    </location>
</feature>
<feature type="domain" description="EamA" evidence="6">
    <location>
        <begin position="158"/>
        <end position="281"/>
    </location>
</feature>
<gene>
    <name evidence="7" type="ORF">BJN41_02235</name>
</gene>
<sequence>MTSSGSAQQNLLKAIMLLTCSAFLFSLMGVCVRYASETVDNATVVFFRNFIGLFIFIPLIFNKGLGFFKTEKLWMHTWRSVVGLTAMYGFFYAIANLKLSNAMVFTYSSPIFIPLIAWLFLKEKITKPMLWAAFIGLFGVLFVAKPDAGMFNSMSAIGLSASFLAAMAFVTVRALTQTEPPERIVFYFCMIGTLISVVPMFWSWRPYNLKELSFLICAGLLANISQIFMSNAYRLAPAGQIGPVNYIAIIFAGIWGFSFWHETPDLFSLIGFALILLAIILCSPLLQKHLNHHSPHS</sequence>
<dbReference type="EMBL" id="MKQS01000005">
    <property type="protein sequence ID" value="OFE44069.1"/>
    <property type="molecule type" value="Genomic_DNA"/>
</dbReference>
<feature type="domain" description="EamA" evidence="6">
    <location>
        <begin position="13"/>
        <end position="143"/>
    </location>
</feature>
<feature type="transmembrane region" description="Helical" evidence="5">
    <location>
        <begin position="184"/>
        <end position="205"/>
    </location>
</feature>
<dbReference type="SUPFAM" id="SSF103481">
    <property type="entry name" value="Multidrug resistance efflux transporter EmrE"/>
    <property type="match status" value="2"/>
</dbReference>
<evidence type="ECO:0000256" key="2">
    <source>
        <dbReference type="ARBA" id="ARBA00022692"/>
    </source>
</evidence>
<protein>
    <recommendedName>
        <fullName evidence="6">EamA domain-containing protein</fullName>
    </recommendedName>
</protein>
<evidence type="ECO:0000256" key="1">
    <source>
        <dbReference type="ARBA" id="ARBA00004141"/>
    </source>
</evidence>
<accession>A0A1E8E3B7</accession>